<feature type="region of interest" description="Disordered" evidence="1">
    <location>
        <begin position="179"/>
        <end position="200"/>
    </location>
</feature>
<dbReference type="PANTHER" id="PTHR35585:SF1">
    <property type="entry name" value="HHE DOMAIN PROTEIN (AFU_ORTHOLOGUE AFUA_4G00730)"/>
    <property type="match status" value="1"/>
</dbReference>
<evidence type="ECO:0000259" key="2">
    <source>
        <dbReference type="Pfam" id="PF01814"/>
    </source>
</evidence>
<accession>A0ABQ4AFG3</accession>
<protein>
    <submittedName>
        <fullName evidence="3">Hemerythrin</fullName>
    </submittedName>
</protein>
<evidence type="ECO:0000256" key="1">
    <source>
        <dbReference type="SAM" id="MobiDB-lite"/>
    </source>
</evidence>
<organism evidence="3 4">
    <name type="scientific">Actinoplanes lobatus</name>
    <dbReference type="NCBI Taxonomy" id="113568"/>
    <lineage>
        <taxon>Bacteria</taxon>
        <taxon>Bacillati</taxon>
        <taxon>Actinomycetota</taxon>
        <taxon>Actinomycetes</taxon>
        <taxon>Micromonosporales</taxon>
        <taxon>Micromonosporaceae</taxon>
        <taxon>Actinoplanes</taxon>
    </lineage>
</organism>
<evidence type="ECO:0000313" key="3">
    <source>
        <dbReference type="EMBL" id="GIE39724.1"/>
    </source>
</evidence>
<feature type="domain" description="Hemerythrin-like" evidence="2">
    <location>
        <begin position="49"/>
        <end position="163"/>
    </location>
</feature>
<reference evidence="3 4" key="1">
    <citation type="submission" date="2021-01" db="EMBL/GenBank/DDBJ databases">
        <title>Whole genome shotgun sequence of Actinoplanes lobatus NBRC 12513.</title>
        <authorList>
            <person name="Komaki H."/>
            <person name="Tamura T."/>
        </authorList>
    </citation>
    <scope>NUCLEOTIDE SEQUENCE [LARGE SCALE GENOMIC DNA]</scope>
    <source>
        <strain evidence="3 4">NBRC 12513</strain>
    </source>
</reference>
<keyword evidence="4" id="KW-1185">Reference proteome</keyword>
<dbReference type="Pfam" id="PF01814">
    <property type="entry name" value="Hemerythrin"/>
    <property type="match status" value="1"/>
</dbReference>
<evidence type="ECO:0000313" key="4">
    <source>
        <dbReference type="Proteomes" id="UP000631312"/>
    </source>
</evidence>
<name>A0ABQ4AFG3_9ACTN</name>
<dbReference type="PANTHER" id="PTHR35585">
    <property type="entry name" value="HHE DOMAIN PROTEIN (AFU_ORTHOLOGUE AFUA_4G00730)"/>
    <property type="match status" value="1"/>
</dbReference>
<comment type="caution">
    <text evidence="3">The sequence shown here is derived from an EMBL/GenBank/DDBJ whole genome shotgun (WGS) entry which is preliminary data.</text>
</comment>
<dbReference type="InterPro" id="IPR012312">
    <property type="entry name" value="Hemerythrin-like"/>
</dbReference>
<proteinExistence type="predicted"/>
<sequence>MTFGSVPVNRRTAVPYPQGYASPRWVPGMDLVNETWRFAMTATQQDQDVIDLLLTQHNEIRALFAEVKSTTGEPRKSAFHQLVRLLAVHESAEELVVHPASRHDISKATIDGFLREEGDMKRELNNLYAIGTDGPGFDEMFAAFEQAVIAHNTHEEQREFPMLRRKADPAKLRRMAGAVRAAEAVSPTRPHAGVGESGTTMMLAGPPMALFDRMRDAVRDWHRANEA</sequence>
<dbReference type="Proteomes" id="UP000631312">
    <property type="component" value="Unassembled WGS sequence"/>
</dbReference>
<gene>
    <name evidence="3" type="ORF">Alo02nite_26220</name>
</gene>
<dbReference type="EMBL" id="BOMP01000035">
    <property type="protein sequence ID" value="GIE39724.1"/>
    <property type="molecule type" value="Genomic_DNA"/>
</dbReference>